<proteinExistence type="predicted"/>
<gene>
    <name evidence="1" type="ORF">Vbra_19801</name>
</gene>
<dbReference type="OrthoDB" id="333770at2759"/>
<accession>A0A0G4H7G6</accession>
<keyword evidence="2" id="KW-1185">Reference proteome</keyword>
<dbReference type="OMA" id="CANTFMR"/>
<evidence type="ECO:0000313" key="1">
    <source>
        <dbReference type="EMBL" id="CEM39835.1"/>
    </source>
</evidence>
<organism evidence="1 2">
    <name type="scientific">Vitrella brassicaformis (strain CCMP3155)</name>
    <dbReference type="NCBI Taxonomy" id="1169540"/>
    <lineage>
        <taxon>Eukaryota</taxon>
        <taxon>Sar</taxon>
        <taxon>Alveolata</taxon>
        <taxon>Colpodellida</taxon>
        <taxon>Vitrellaceae</taxon>
        <taxon>Vitrella</taxon>
    </lineage>
</organism>
<dbReference type="EMBL" id="CDMY01001052">
    <property type="protein sequence ID" value="CEM39835.1"/>
    <property type="molecule type" value="Genomic_DNA"/>
</dbReference>
<protein>
    <submittedName>
        <fullName evidence="1">Uncharacterized protein</fullName>
    </submittedName>
</protein>
<reference evidence="1 2" key="1">
    <citation type="submission" date="2014-11" db="EMBL/GenBank/DDBJ databases">
        <authorList>
            <person name="Zhu J."/>
            <person name="Qi W."/>
            <person name="Song R."/>
        </authorList>
    </citation>
    <scope>NUCLEOTIDE SEQUENCE [LARGE SCALE GENOMIC DNA]</scope>
</reference>
<dbReference type="AlphaFoldDB" id="A0A0G4H7G6"/>
<dbReference type="Proteomes" id="UP000041254">
    <property type="component" value="Unassembled WGS sequence"/>
</dbReference>
<sequence>MNRSRLIFSRLPSKSVFATALAAPLSAREILEVAANSKLTFTATDADLFLRKLIRAGNVKKAGPHYAALTDRVISCLETTQDAATTRLLLTRFIELKCANTFMRVLPFYCKRMDEGMTVGDHVTVIWGLAVLHPKGDHRAVLDELVRRLRGRAGEMSRWMVYRAVFSLAKLNYREGRELYEQLAPKIRERIQKEPYGAFTPKELVRIGWAYGWQKVRDVPLFADLSKAYQQAIDELEYAELKVLKQLYHAMHFRDKELLWKVDQQLQVLQPLGPLNADFTPRRKPFKNKEQRVSMTDPLIRPLSKIKRRKLLGRK</sequence>
<dbReference type="InParanoid" id="A0A0G4H7G6"/>
<dbReference type="VEuPathDB" id="CryptoDB:Vbra_19801"/>
<evidence type="ECO:0000313" key="2">
    <source>
        <dbReference type="Proteomes" id="UP000041254"/>
    </source>
</evidence>
<name>A0A0G4H7G6_VITBC</name>